<sequence length="60" mass="7007">MKRIIKLLLLVSLGMSVFGCELFHIKKQTKLIEKLSKDVKQKVDTNIVEMQVFKLFLLTK</sequence>
<gene>
    <name evidence="1" type="ORF">JCM16775_1351</name>
</gene>
<dbReference type="AlphaFoldDB" id="A0A510JH43"/>
<name>A0A510JH43_9FUSO</name>
<proteinExistence type="predicted"/>
<dbReference type="KEGG" id="lhf:JCM16775_1351"/>
<dbReference type="PROSITE" id="PS51257">
    <property type="entry name" value="PROKAR_LIPOPROTEIN"/>
    <property type="match status" value="1"/>
</dbReference>
<keyword evidence="2" id="KW-1185">Reference proteome</keyword>
<evidence type="ECO:0000313" key="2">
    <source>
        <dbReference type="Proteomes" id="UP000321892"/>
    </source>
</evidence>
<organism evidence="1 2">
    <name type="scientific">Leptotrichia hofstadii</name>
    <dbReference type="NCBI Taxonomy" id="157688"/>
    <lineage>
        <taxon>Bacteria</taxon>
        <taxon>Fusobacteriati</taxon>
        <taxon>Fusobacteriota</taxon>
        <taxon>Fusobacteriia</taxon>
        <taxon>Fusobacteriales</taxon>
        <taxon>Leptotrichiaceae</taxon>
        <taxon>Leptotrichia</taxon>
    </lineage>
</organism>
<dbReference type="EMBL" id="AP019823">
    <property type="protein sequence ID" value="BBM38642.1"/>
    <property type="molecule type" value="Genomic_DNA"/>
</dbReference>
<accession>A0A510JH43</accession>
<dbReference type="Proteomes" id="UP000321892">
    <property type="component" value="Chromosome"/>
</dbReference>
<reference evidence="1 2" key="1">
    <citation type="submission" date="2019-07" db="EMBL/GenBank/DDBJ databases">
        <title>Complete Genome Sequence of Leptotrichia hofstadii Strain JCM16775.</title>
        <authorList>
            <person name="Watanabe S."/>
            <person name="Cui L."/>
        </authorList>
    </citation>
    <scope>NUCLEOTIDE SEQUENCE [LARGE SCALE GENOMIC DNA]</scope>
    <source>
        <strain evidence="1 2">JCM16775</strain>
    </source>
</reference>
<evidence type="ECO:0000313" key="1">
    <source>
        <dbReference type="EMBL" id="BBM38642.1"/>
    </source>
</evidence>
<protein>
    <recommendedName>
        <fullName evidence="3">Lipoprotein</fullName>
    </recommendedName>
</protein>
<dbReference type="RefSeq" id="WP_026746265.1">
    <property type="nucleotide sequence ID" value="NZ_AP019823.1"/>
</dbReference>
<evidence type="ECO:0008006" key="3">
    <source>
        <dbReference type="Google" id="ProtNLM"/>
    </source>
</evidence>